<keyword evidence="3" id="KW-0479">Metal-binding</keyword>
<evidence type="ECO:0000313" key="9">
    <source>
        <dbReference type="Proteomes" id="UP001589738"/>
    </source>
</evidence>
<comment type="cofactor">
    <cofactor evidence="2">
        <name>Mg(2+)</name>
        <dbReference type="ChEBI" id="CHEBI:18420"/>
    </cofactor>
</comment>
<dbReference type="InterPro" id="IPR000086">
    <property type="entry name" value="NUDIX_hydrolase_dom"/>
</dbReference>
<dbReference type="RefSeq" id="WP_377058444.1">
    <property type="nucleotide sequence ID" value="NZ_JBHLUU010000100.1"/>
</dbReference>
<dbReference type="InterPro" id="IPR045121">
    <property type="entry name" value="CoAse"/>
</dbReference>
<keyword evidence="5" id="KW-0460">Magnesium</keyword>
<dbReference type="CDD" id="cd03426">
    <property type="entry name" value="NUDIX_CoAse_Nudt7"/>
    <property type="match status" value="1"/>
</dbReference>
<name>A0ABV6KTY4_9BACI</name>
<organism evidence="8 9">
    <name type="scientific">Robertmurraya beringensis</name>
    <dbReference type="NCBI Taxonomy" id="641660"/>
    <lineage>
        <taxon>Bacteria</taxon>
        <taxon>Bacillati</taxon>
        <taxon>Bacillota</taxon>
        <taxon>Bacilli</taxon>
        <taxon>Bacillales</taxon>
        <taxon>Bacillaceae</taxon>
        <taxon>Robertmurraya</taxon>
    </lineage>
</organism>
<evidence type="ECO:0000313" key="8">
    <source>
        <dbReference type="EMBL" id="MFC0476350.1"/>
    </source>
</evidence>
<accession>A0ABV6KTY4</accession>
<feature type="domain" description="Nudix hydrolase" evidence="7">
    <location>
        <begin position="26"/>
        <end position="160"/>
    </location>
</feature>
<keyword evidence="6" id="KW-0464">Manganese</keyword>
<evidence type="ECO:0000259" key="7">
    <source>
        <dbReference type="PROSITE" id="PS51462"/>
    </source>
</evidence>
<dbReference type="PANTHER" id="PTHR12992">
    <property type="entry name" value="NUDIX HYDROLASE"/>
    <property type="match status" value="1"/>
</dbReference>
<dbReference type="EMBL" id="JBHLUU010000100">
    <property type="protein sequence ID" value="MFC0476350.1"/>
    <property type="molecule type" value="Genomic_DNA"/>
</dbReference>
<reference evidence="8 9" key="1">
    <citation type="submission" date="2024-09" db="EMBL/GenBank/DDBJ databases">
        <authorList>
            <person name="Sun Q."/>
            <person name="Mori K."/>
        </authorList>
    </citation>
    <scope>NUCLEOTIDE SEQUENCE [LARGE SCALE GENOMIC DNA]</scope>
    <source>
        <strain evidence="8 9">CGMCC 1.9126</strain>
    </source>
</reference>
<dbReference type="EC" id="3.6.1.55" evidence="8"/>
<keyword evidence="9" id="KW-1185">Reference proteome</keyword>
<evidence type="ECO:0000256" key="6">
    <source>
        <dbReference type="ARBA" id="ARBA00023211"/>
    </source>
</evidence>
<gene>
    <name evidence="8" type="ORF">ACFFHF_14120</name>
</gene>
<dbReference type="Proteomes" id="UP001589738">
    <property type="component" value="Unassembled WGS sequence"/>
</dbReference>
<evidence type="ECO:0000256" key="3">
    <source>
        <dbReference type="ARBA" id="ARBA00022723"/>
    </source>
</evidence>
<comment type="cofactor">
    <cofactor evidence="1">
        <name>Mn(2+)</name>
        <dbReference type="ChEBI" id="CHEBI:29035"/>
    </cofactor>
</comment>
<keyword evidence="4 8" id="KW-0378">Hydrolase</keyword>
<proteinExistence type="predicted"/>
<dbReference type="SUPFAM" id="SSF55811">
    <property type="entry name" value="Nudix"/>
    <property type="match status" value="1"/>
</dbReference>
<comment type="caution">
    <text evidence="8">The sequence shown here is derived from an EMBL/GenBank/DDBJ whole genome shotgun (WGS) entry which is preliminary data.</text>
</comment>
<dbReference type="Gene3D" id="3.90.79.10">
    <property type="entry name" value="Nucleoside Triphosphate Pyrophosphohydrolase"/>
    <property type="match status" value="1"/>
</dbReference>
<dbReference type="GO" id="GO:0035539">
    <property type="term" value="F:8-oxo-7,8-dihydrodeoxyguanosine triphosphate pyrophosphatase activity"/>
    <property type="evidence" value="ECO:0007669"/>
    <property type="project" value="UniProtKB-EC"/>
</dbReference>
<dbReference type="PROSITE" id="PS51462">
    <property type="entry name" value="NUDIX"/>
    <property type="match status" value="1"/>
</dbReference>
<dbReference type="InterPro" id="IPR015797">
    <property type="entry name" value="NUDIX_hydrolase-like_dom_sf"/>
</dbReference>
<evidence type="ECO:0000256" key="2">
    <source>
        <dbReference type="ARBA" id="ARBA00001946"/>
    </source>
</evidence>
<dbReference type="PANTHER" id="PTHR12992:SF11">
    <property type="entry name" value="MITOCHONDRIAL COENZYME A DIPHOSPHATASE NUDT8"/>
    <property type="match status" value="1"/>
</dbReference>
<evidence type="ECO:0000256" key="1">
    <source>
        <dbReference type="ARBA" id="ARBA00001936"/>
    </source>
</evidence>
<dbReference type="Pfam" id="PF00293">
    <property type="entry name" value="NUDIX"/>
    <property type="match status" value="1"/>
</dbReference>
<sequence>MDLEKIMLKLSKRKPFVLGSENFSTYSILLPLVFINNEIHLVFEVRALSLRRQPGEVCFPGGKNDETDKDHMETAMRETYEELGLKEGSISQVLPLDFIVSPYGNIIYPYVGVIDTINDIQVNHKEVDHIFTVPLSFFKHTKPDIHYVSARIEPEPGFPYDSIVGGKDYNWQIKRMEECFYYFEDKVIWGLTARVVRHFLQVIEE</sequence>
<protein>
    <submittedName>
        <fullName evidence="8">NUDIX hydrolase</fullName>
        <ecNumber evidence="8">3.6.1.55</ecNumber>
    </submittedName>
</protein>
<evidence type="ECO:0000256" key="4">
    <source>
        <dbReference type="ARBA" id="ARBA00022801"/>
    </source>
</evidence>
<evidence type="ECO:0000256" key="5">
    <source>
        <dbReference type="ARBA" id="ARBA00022842"/>
    </source>
</evidence>